<evidence type="ECO:0000313" key="5">
    <source>
        <dbReference type="Proteomes" id="UP000027730"/>
    </source>
</evidence>
<dbReference type="GO" id="GO:0000981">
    <property type="term" value="F:DNA-binding transcription factor activity, RNA polymerase II-specific"/>
    <property type="evidence" value="ECO:0007669"/>
    <property type="project" value="InterPro"/>
</dbReference>
<evidence type="ECO:0000256" key="1">
    <source>
        <dbReference type="ARBA" id="ARBA00023242"/>
    </source>
</evidence>
<feature type="domain" description="Zn(2)-C6 fungal-type" evidence="3">
    <location>
        <begin position="49"/>
        <end position="79"/>
    </location>
</feature>
<dbReference type="AlphaFoldDB" id="A0A074WCV6"/>
<dbReference type="PANTHER" id="PTHR47256:SF1">
    <property type="entry name" value="ZN(II)2CYS6 TRANSCRIPTION FACTOR (EUROFUNG)"/>
    <property type="match status" value="1"/>
</dbReference>
<keyword evidence="5" id="KW-1185">Reference proteome</keyword>
<feature type="region of interest" description="Disordered" evidence="2">
    <location>
        <begin position="1"/>
        <end position="41"/>
    </location>
</feature>
<dbReference type="HOGENOM" id="CLU_126704_2_0_1"/>
<protein>
    <recommendedName>
        <fullName evidence="3">Zn(2)-C6 fungal-type domain-containing protein</fullName>
    </recommendedName>
</protein>
<evidence type="ECO:0000313" key="4">
    <source>
        <dbReference type="EMBL" id="KEQ70788.1"/>
    </source>
</evidence>
<dbReference type="PANTHER" id="PTHR47256">
    <property type="entry name" value="ZN(II)2CYS6 TRANSCRIPTION FACTOR (EUROFUNG)-RELATED"/>
    <property type="match status" value="1"/>
</dbReference>
<dbReference type="GeneID" id="25411740"/>
<evidence type="ECO:0000259" key="3">
    <source>
        <dbReference type="PROSITE" id="PS50048"/>
    </source>
</evidence>
<dbReference type="OrthoDB" id="10261408at2759"/>
<dbReference type="SMART" id="SM00066">
    <property type="entry name" value="GAL4"/>
    <property type="match status" value="1"/>
</dbReference>
<name>A0A074WCV6_9PEZI</name>
<dbReference type="InterPro" id="IPR001138">
    <property type="entry name" value="Zn2Cys6_DnaBD"/>
</dbReference>
<accession>A0A074WCV6</accession>
<organism evidence="4 5">
    <name type="scientific">Aureobasidium namibiae CBS 147.97</name>
    <dbReference type="NCBI Taxonomy" id="1043004"/>
    <lineage>
        <taxon>Eukaryota</taxon>
        <taxon>Fungi</taxon>
        <taxon>Dikarya</taxon>
        <taxon>Ascomycota</taxon>
        <taxon>Pezizomycotina</taxon>
        <taxon>Dothideomycetes</taxon>
        <taxon>Dothideomycetidae</taxon>
        <taxon>Dothideales</taxon>
        <taxon>Saccotheciaceae</taxon>
        <taxon>Aureobasidium</taxon>
    </lineage>
</organism>
<sequence>MTRPRWETDSASDRPISPAYPKQAFEGLSATPGSSQQRAKERRKLTKAACSSCRQRKSKCDGKRPACSTCRTKSRTCEYMTEEGVSSQSAYKTRLEDYATVLQLLKRADSSECALILEDLRGPKGVVDGVKEVLDKWAEHE</sequence>
<dbReference type="InterPro" id="IPR036864">
    <property type="entry name" value="Zn2-C6_fun-type_DNA-bd_sf"/>
</dbReference>
<dbReference type="Pfam" id="PF00172">
    <property type="entry name" value="Zn_clus"/>
    <property type="match status" value="1"/>
</dbReference>
<keyword evidence="1" id="KW-0539">Nucleus</keyword>
<gene>
    <name evidence="4" type="ORF">M436DRAFT_53240</name>
</gene>
<dbReference type="InterPro" id="IPR053187">
    <property type="entry name" value="Notoamide_regulator"/>
</dbReference>
<evidence type="ECO:0000256" key="2">
    <source>
        <dbReference type="SAM" id="MobiDB-lite"/>
    </source>
</evidence>
<dbReference type="EMBL" id="KL584716">
    <property type="protein sequence ID" value="KEQ70788.1"/>
    <property type="molecule type" value="Genomic_DNA"/>
</dbReference>
<reference evidence="4 5" key="1">
    <citation type="journal article" date="2014" name="BMC Genomics">
        <title>Genome sequencing of four Aureobasidium pullulans varieties: biotechnological potential, stress tolerance, and description of new species.</title>
        <authorList>
            <person name="Gostin Ar C."/>
            <person name="Ohm R.A."/>
            <person name="Kogej T."/>
            <person name="Sonjak S."/>
            <person name="Turk M."/>
            <person name="Zajc J."/>
            <person name="Zalar P."/>
            <person name="Grube M."/>
            <person name="Sun H."/>
            <person name="Han J."/>
            <person name="Sharma A."/>
            <person name="Chiniquy J."/>
            <person name="Ngan C.Y."/>
            <person name="Lipzen A."/>
            <person name="Barry K."/>
            <person name="Grigoriev I.V."/>
            <person name="Gunde-Cimerman N."/>
        </authorList>
    </citation>
    <scope>NUCLEOTIDE SEQUENCE [LARGE SCALE GENOMIC DNA]</scope>
    <source>
        <strain evidence="4 5">CBS 147.97</strain>
    </source>
</reference>
<dbReference type="Proteomes" id="UP000027730">
    <property type="component" value="Unassembled WGS sequence"/>
</dbReference>
<dbReference type="RefSeq" id="XP_013424893.1">
    <property type="nucleotide sequence ID" value="XM_013569439.1"/>
</dbReference>
<dbReference type="PROSITE" id="PS50048">
    <property type="entry name" value="ZN2_CY6_FUNGAL_2"/>
    <property type="match status" value="1"/>
</dbReference>
<dbReference type="Gene3D" id="4.10.240.10">
    <property type="entry name" value="Zn(2)-C6 fungal-type DNA-binding domain"/>
    <property type="match status" value="1"/>
</dbReference>
<dbReference type="PROSITE" id="PS00463">
    <property type="entry name" value="ZN2_CY6_FUNGAL_1"/>
    <property type="match status" value="1"/>
</dbReference>
<dbReference type="GO" id="GO:0008270">
    <property type="term" value="F:zinc ion binding"/>
    <property type="evidence" value="ECO:0007669"/>
    <property type="project" value="InterPro"/>
</dbReference>
<dbReference type="CDD" id="cd00067">
    <property type="entry name" value="GAL4"/>
    <property type="match status" value="1"/>
</dbReference>
<dbReference type="SUPFAM" id="SSF57701">
    <property type="entry name" value="Zn2/Cys6 DNA-binding domain"/>
    <property type="match status" value="1"/>
</dbReference>
<dbReference type="STRING" id="1043004.A0A074WCV6"/>
<proteinExistence type="predicted"/>
<feature type="compositionally biased region" description="Basic and acidic residues" evidence="2">
    <location>
        <begin position="1"/>
        <end position="12"/>
    </location>
</feature>